<dbReference type="EMBL" id="MBFT01000060">
    <property type="protein sequence ID" value="PVU98960.1"/>
    <property type="molecule type" value="Genomic_DNA"/>
</dbReference>
<dbReference type="Proteomes" id="UP000245699">
    <property type="component" value="Unassembled WGS sequence"/>
</dbReference>
<dbReference type="OrthoDB" id="5572064at2759"/>
<dbReference type="AlphaFoldDB" id="A0A2T9Z2Z3"/>
<feature type="domain" description="BRCT" evidence="1">
    <location>
        <begin position="30"/>
        <end position="89"/>
    </location>
</feature>
<dbReference type="PROSITE" id="PS50172">
    <property type="entry name" value="BRCT"/>
    <property type="match status" value="1"/>
</dbReference>
<evidence type="ECO:0000313" key="3">
    <source>
        <dbReference type="Proteomes" id="UP000245699"/>
    </source>
</evidence>
<organism evidence="2 3">
    <name type="scientific">Furculomyces boomerangus</name>
    <dbReference type="NCBI Taxonomy" id="61424"/>
    <lineage>
        <taxon>Eukaryota</taxon>
        <taxon>Fungi</taxon>
        <taxon>Fungi incertae sedis</taxon>
        <taxon>Zoopagomycota</taxon>
        <taxon>Kickxellomycotina</taxon>
        <taxon>Harpellomycetes</taxon>
        <taxon>Harpellales</taxon>
        <taxon>Harpellaceae</taxon>
        <taxon>Furculomyces</taxon>
    </lineage>
</organism>
<keyword evidence="3" id="KW-1185">Reference proteome</keyword>
<protein>
    <recommendedName>
        <fullName evidence="1">BRCT domain-containing protein</fullName>
    </recommendedName>
</protein>
<evidence type="ECO:0000313" key="2">
    <source>
        <dbReference type="EMBL" id="PVU98960.1"/>
    </source>
</evidence>
<accession>A0A2T9Z2Z3</accession>
<name>A0A2T9Z2Z3_9FUNG</name>
<reference evidence="2 3" key="1">
    <citation type="journal article" date="2018" name="MBio">
        <title>Comparative Genomics Reveals the Core Gene Toolbox for the Fungus-Insect Symbiosis.</title>
        <authorList>
            <person name="Wang Y."/>
            <person name="Stata M."/>
            <person name="Wang W."/>
            <person name="Stajich J.E."/>
            <person name="White M.M."/>
            <person name="Moncalvo J.M."/>
        </authorList>
    </citation>
    <scope>NUCLEOTIDE SEQUENCE [LARGE SCALE GENOMIC DNA]</scope>
    <source>
        <strain evidence="2 3">AUS-77-4</strain>
    </source>
</reference>
<sequence>MPGNSLFSNTIAWFEEHVPKHHVSLWIANGGLATSDMNEPNIDYFFCCSVTSIDIFREIKSLDRIAISSLWIIKCVVRATRIPYNHYIFDINEETNSVTTGTVDYQRNIYKNKPIERNSFGRVEGTLLQENGIKRNIASPNSNFNNLSKRRKTTIDSINNNNLYESGPTPRLKASTSLNKEHSFDRILTDYSTNPKQALYNNILNNNTGNKRNLNTRTSDRNSYNNNLAKTDHFTTPSFVSQKSQSIGTFNTKMFPGTYMQSGLQKLDRLDTLSTISMLSSKYSYSSRRTSRLSLTKRVFKTDEASRNEYLKNVTDFVPNKNGFVVYKLPFNSTN</sequence>
<dbReference type="InterPro" id="IPR001357">
    <property type="entry name" value="BRCT_dom"/>
</dbReference>
<gene>
    <name evidence="2" type="ORF">BB559_001130</name>
</gene>
<evidence type="ECO:0000259" key="1">
    <source>
        <dbReference type="PROSITE" id="PS50172"/>
    </source>
</evidence>
<proteinExistence type="predicted"/>
<comment type="caution">
    <text evidence="2">The sequence shown here is derived from an EMBL/GenBank/DDBJ whole genome shotgun (WGS) entry which is preliminary data.</text>
</comment>